<dbReference type="RefSeq" id="WP_035720936.1">
    <property type="nucleotide sequence ID" value="NZ_BAVS01000001.1"/>
</dbReference>
<reference evidence="2 3" key="1">
    <citation type="journal article" date="2014" name="Genome Announc.">
        <title>Draft Genome Sequence of the Boron-Tolerant and Moderately Halotolerant Bacterium Gracilibacillus boraciitolerans JCM 21714T.</title>
        <authorList>
            <person name="Ahmed I."/>
            <person name="Oshima K."/>
            <person name="Suda W."/>
            <person name="Kitamura K."/>
            <person name="Iida T."/>
            <person name="Ohmori Y."/>
            <person name="Fujiwara T."/>
            <person name="Hattori M."/>
            <person name="Ohkuma M."/>
        </authorList>
    </citation>
    <scope>NUCLEOTIDE SEQUENCE [LARGE SCALE GENOMIC DNA]</scope>
    <source>
        <strain evidence="2 3">JCM 21714</strain>
    </source>
</reference>
<protein>
    <submittedName>
        <fullName evidence="2">Alkaline shock protein</fullName>
    </submittedName>
</protein>
<sequence>MAENQLLNVGESTSLGKVEIAPDVLEVIAGIATAEIPGVYSMRGNFASDVAERFGKKASHGKGIKVELSEEAVFIDIYIVVDYGHSVPRLAEKIQFNVRQAIENMTAIQIKEINIHIVGVQMEHSTDEKME</sequence>
<organism evidence="2 3">
    <name type="scientific">Gracilibacillus boraciitolerans JCM 21714</name>
    <dbReference type="NCBI Taxonomy" id="1298598"/>
    <lineage>
        <taxon>Bacteria</taxon>
        <taxon>Bacillati</taxon>
        <taxon>Bacillota</taxon>
        <taxon>Bacilli</taxon>
        <taxon>Bacillales</taxon>
        <taxon>Bacillaceae</taxon>
        <taxon>Gracilibacillus</taxon>
    </lineage>
</organism>
<dbReference type="PANTHER" id="PTHR34297">
    <property type="entry name" value="HYPOTHETICAL CYTOSOLIC PROTEIN-RELATED"/>
    <property type="match status" value="1"/>
</dbReference>
<comment type="caution">
    <text evidence="2">The sequence shown here is derived from an EMBL/GenBank/DDBJ whole genome shotgun (WGS) entry which is preliminary data.</text>
</comment>
<gene>
    <name evidence="2" type="ORF">JCM21714_192</name>
</gene>
<name>W4VDF5_9BACI</name>
<accession>W4VDF5</accession>
<evidence type="ECO:0000256" key="1">
    <source>
        <dbReference type="ARBA" id="ARBA00005721"/>
    </source>
</evidence>
<dbReference type="InterPro" id="IPR005531">
    <property type="entry name" value="Asp23"/>
</dbReference>
<dbReference type="Pfam" id="PF03780">
    <property type="entry name" value="Asp23"/>
    <property type="match status" value="1"/>
</dbReference>
<dbReference type="EMBL" id="BAVS01000001">
    <property type="protein sequence ID" value="GAE91247.1"/>
    <property type="molecule type" value="Genomic_DNA"/>
</dbReference>
<keyword evidence="3" id="KW-1185">Reference proteome</keyword>
<dbReference type="STRING" id="1298598.JCM21714_192"/>
<dbReference type="Proteomes" id="UP000019102">
    <property type="component" value="Unassembled WGS sequence"/>
</dbReference>
<proteinExistence type="inferred from homology"/>
<dbReference type="PANTHER" id="PTHR34297:SF1">
    <property type="entry name" value="ASP23_GLS24 FAMILY ENVELOPE STRESS RESPONSE PROTEIN"/>
    <property type="match status" value="1"/>
</dbReference>
<dbReference type="AlphaFoldDB" id="W4VDF5"/>
<dbReference type="OrthoDB" id="9793465at2"/>
<evidence type="ECO:0000313" key="3">
    <source>
        <dbReference type="Proteomes" id="UP000019102"/>
    </source>
</evidence>
<dbReference type="eggNOG" id="COG1302">
    <property type="taxonomic scope" value="Bacteria"/>
</dbReference>
<evidence type="ECO:0000313" key="2">
    <source>
        <dbReference type="EMBL" id="GAE91247.1"/>
    </source>
</evidence>
<comment type="similarity">
    <text evidence="1">Belongs to the asp23 family.</text>
</comment>